<gene>
    <name evidence="2" type="ORF">NDU88_006951</name>
</gene>
<evidence type="ECO:0000313" key="3">
    <source>
        <dbReference type="Proteomes" id="UP001066276"/>
    </source>
</evidence>
<evidence type="ECO:0000256" key="1">
    <source>
        <dbReference type="SAM" id="MobiDB-lite"/>
    </source>
</evidence>
<reference evidence="2" key="1">
    <citation type="journal article" date="2022" name="bioRxiv">
        <title>Sequencing and chromosome-scale assembly of the giantPleurodeles waltlgenome.</title>
        <authorList>
            <person name="Brown T."/>
            <person name="Elewa A."/>
            <person name="Iarovenko S."/>
            <person name="Subramanian E."/>
            <person name="Araus A.J."/>
            <person name="Petzold A."/>
            <person name="Susuki M."/>
            <person name="Suzuki K.-i.T."/>
            <person name="Hayashi T."/>
            <person name="Toyoda A."/>
            <person name="Oliveira C."/>
            <person name="Osipova E."/>
            <person name="Leigh N.D."/>
            <person name="Simon A."/>
            <person name="Yun M.H."/>
        </authorList>
    </citation>
    <scope>NUCLEOTIDE SEQUENCE</scope>
    <source>
        <strain evidence="2">20211129_DDA</strain>
        <tissue evidence="2">Liver</tissue>
    </source>
</reference>
<name>A0AAV7UN11_PLEWA</name>
<dbReference type="Proteomes" id="UP001066276">
    <property type="component" value="Chromosome 3_1"/>
</dbReference>
<keyword evidence="3" id="KW-1185">Reference proteome</keyword>
<dbReference type="AlphaFoldDB" id="A0AAV7UN11"/>
<organism evidence="2 3">
    <name type="scientific">Pleurodeles waltl</name>
    <name type="common">Iberian ribbed newt</name>
    <dbReference type="NCBI Taxonomy" id="8319"/>
    <lineage>
        <taxon>Eukaryota</taxon>
        <taxon>Metazoa</taxon>
        <taxon>Chordata</taxon>
        <taxon>Craniata</taxon>
        <taxon>Vertebrata</taxon>
        <taxon>Euteleostomi</taxon>
        <taxon>Amphibia</taxon>
        <taxon>Batrachia</taxon>
        <taxon>Caudata</taxon>
        <taxon>Salamandroidea</taxon>
        <taxon>Salamandridae</taxon>
        <taxon>Pleurodelinae</taxon>
        <taxon>Pleurodeles</taxon>
    </lineage>
</organism>
<comment type="caution">
    <text evidence="2">The sequence shown here is derived from an EMBL/GenBank/DDBJ whole genome shotgun (WGS) entry which is preliminary data.</text>
</comment>
<evidence type="ECO:0000313" key="2">
    <source>
        <dbReference type="EMBL" id="KAJ1190213.1"/>
    </source>
</evidence>
<proteinExistence type="predicted"/>
<dbReference type="EMBL" id="JANPWB010000005">
    <property type="protein sequence ID" value="KAJ1190213.1"/>
    <property type="molecule type" value="Genomic_DNA"/>
</dbReference>
<feature type="compositionally biased region" description="Polar residues" evidence="1">
    <location>
        <begin position="146"/>
        <end position="166"/>
    </location>
</feature>
<protein>
    <submittedName>
        <fullName evidence="2">Uncharacterized protein</fullName>
    </submittedName>
</protein>
<accession>A0AAV7UN11</accession>
<feature type="region of interest" description="Disordered" evidence="1">
    <location>
        <begin position="142"/>
        <end position="166"/>
    </location>
</feature>
<sequence length="166" mass="17486">MLPGSLWPLGCPRSSGHHVVPGYLVSGLANQMAHQLGDQMAGGPGQLRFLSTLWFSKQASGERVWASLGLSLLVSPCPRKVEGTCPKAAPGAHSMVKAVTTQGRVAADRKGLLCSPTTFRTRAVLALHEALSNTLLTGCRAGRGAQESSKSPEQGPYQTAVLQLRT</sequence>